<dbReference type="CDD" id="cd03257">
    <property type="entry name" value="ABC_NikE_OppD_transporters"/>
    <property type="match status" value="1"/>
</dbReference>
<dbReference type="Pfam" id="PF08352">
    <property type="entry name" value="oligo_HPY"/>
    <property type="match status" value="1"/>
</dbReference>
<dbReference type="OrthoDB" id="9806285at2"/>
<evidence type="ECO:0000256" key="6">
    <source>
        <dbReference type="ARBA" id="ARBA00022840"/>
    </source>
</evidence>
<dbReference type="PROSITE" id="PS50893">
    <property type="entry name" value="ABC_TRANSPORTER_2"/>
    <property type="match status" value="1"/>
</dbReference>
<dbReference type="InterPro" id="IPR003593">
    <property type="entry name" value="AAA+_ATPase"/>
</dbReference>
<evidence type="ECO:0000313" key="10">
    <source>
        <dbReference type="Proteomes" id="UP000002382"/>
    </source>
</evidence>
<dbReference type="InterPro" id="IPR013563">
    <property type="entry name" value="Oligopep_ABC_C"/>
</dbReference>
<proteinExistence type="inferred from homology"/>
<evidence type="ECO:0000256" key="4">
    <source>
        <dbReference type="ARBA" id="ARBA00022475"/>
    </source>
</evidence>
<keyword evidence="5" id="KW-0547">Nucleotide-binding</keyword>
<keyword evidence="7" id="KW-0472">Membrane</keyword>
<accession>C5CHQ1</accession>
<dbReference type="SMART" id="SM00382">
    <property type="entry name" value="AAA"/>
    <property type="match status" value="1"/>
</dbReference>
<dbReference type="AlphaFoldDB" id="C5CHQ1"/>
<protein>
    <submittedName>
        <fullName evidence="9">Oligopeptide/dipeptide ABC transporter, ATPase subunit</fullName>
    </submittedName>
</protein>
<dbReference type="PROSITE" id="PS00211">
    <property type="entry name" value="ABC_TRANSPORTER_1"/>
    <property type="match status" value="1"/>
</dbReference>
<dbReference type="PANTHER" id="PTHR43297">
    <property type="entry name" value="OLIGOPEPTIDE TRANSPORT ATP-BINDING PROTEIN APPD"/>
    <property type="match status" value="1"/>
</dbReference>
<name>C5CHQ1_KOSOT</name>
<keyword evidence="10" id="KW-1185">Reference proteome</keyword>
<reference evidence="9 10" key="1">
    <citation type="submission" date="2009-06" db="EMBL/GenBank/DDBJ databases">
        <title>Complete sequence of Thermotogales bacterium TBF 19.5.1.</title>
        <authorList>
            <consortium name="US DOE Joint Genome Institute"/>
            <person name="Lucas S."/>
            <person name="Copeland A."/>
            <person name="Lapidus A."/>
            <person name="Glavina del Rio T."/>
            <person name="Tice H."/>
            <person name="Bruce D."/>
            <person name="Goodwin L."/>
            <person name="Pitluck S."/>
            <person name="Chertkov O."/>
            <person name="Brettin T."/>
            <person name="Detter J.C."/>
            <person name="Han C."/>
            <person name="Schmutz J."/>
            <person name="Larimer F."/>
            <person name="Land M."/>
            <person name="Hauser L."/>
            <person name="Kyrpides N."/>
            <person name="Ovchinnikova G."/>
            <person name="Noll K."/>
        </authorList>
    </citation>
    <scope>NUCLEOTIDE SEQUENCE [LARGE SCALE GENOMIC DNA]</scope>
    <source>
        <strain evidence="10">ATCC BAA-1733 / DSM 21960 / TBF 19.5.1</strain>
    </source>
</reference>
<dbReference type="eggNOG" id="COG0444">
    <property type="taxonomic scope" value="Bacteria"/>
</dbReference>
<dbReference type="GO" id="GO:0015833">
    <property type="term" value="P:peptide transport"/>
    <property type="evidence" value="ECO:0007669"/>
    <property type="project" value="InterPro"/>
</dbReference>
<evidence type="ECO:0000313" key="9">
    <source>
        <dbReference type="EMBL" id="ACR80727.1"/>
    </source>
</evidence>
<evidence type="ECO:0000256" key="1">
    <source>
        <dbReference type="ARBA" id="ARBA00004202"/>
    </source>
</evidence>
<dbReference type="Pfam" id="PF00005">
    <property type="entry name" value="ABC_tran"/>
    <property type="match status" value="1"/>
</dbReference>
<dbReference type="GO" id="GO:0016887">
    <property type="term" value="F:ATP hydrolysis activity"/>
    <property type="evidence" value="ECO:0007669"/>
    <property type="project" value="InterPro"/>
</dbReference>
<dbReference type="STRING" id="521045.Kole_2049"/>
<dbReference type="InterPro" id="IPR050388">
    <property type="entry name" value="ABC_Ni/Peptide_Import"/>
</dbReference>
<dbReference type="NCBIfam" id="TIGR01727">
    <property type="entry name" value="oligo_HPY"/>
    <property type="match status" value="1"/>
</dbReference>
<keyword evidence="6" id="KW-0067">ATP-binding</keyword>
<comment type="similarity">
    <text evidence="2">Belongs to the ABC transporter superfamily.</text>
</comment>
<gene>
    <name evidence="9" type="ordered locus">Kole_2049</name>
</gene>
<keyword evidence="4" id="KW-1003">Cell membrane</keyword>
<feature type="domain" description="ABC transporter" evidence="8">
    <location>
        <begin position="4"/>
        <end position="252"/>
    </location>
</feature>
<reference evidence="9 10" key="2">
    <citation type="journal article" date="2011" name="J. Bacteriol.">
        <title>Genome Sequence of Kosmotoga olearia Strain TBF 19.5.1, a Thermophilic Bacterium with a Wide Growth Temperature Range, Isolated from the Troll B Oil Platform in the North Sea.</title>
        <authorList>
            <person name="Swithers K.S."/>
            <person name="Dipippo J.L."/>
            <person name="Bruce D.C."/>
            <person name="Detter C."/>
            <person name="Tapia R."/>
            <person name="Han S."/>
            <person name="Goodwin L.A."/>
            <person name="Han J."/>
            <person name="Woyke T."/>
            <person name="Pitluck S."/>
            <person name="Pennacchio L."/>
            <person name="Nolan M."/>
            <person name="Mikhailova N."/>
            <person name="Land M.L."/>
            <person name="Nesbo C.L."/>
            <person name="Gogarten J.P."/>
            <person name="Noll K.M."/>
        </authorList>
    </citation>
    <scope>NUCLEOTIDE SEQUENCE [LARGE SCALE GENOMIC DNA]</scope>
    <source>
        <strain evidence="10">ATCC BAA-1733 / DSM 21960 / TBF 19.5.1</strain>
    </source>
</reference>
<dbReference type="PANTHER" id="PTHR43297:SF2">
    <property type="entry name" value="DIPEPTIDE TRANSPORT ATP-BINDING PROTEIN DPPD"/>
    <property type="match status" value="1"/>
</dbReference>
<sequence>MNLLQLRNLSVRYKTREGRVLAIEDLSLNLGDKETLGIVGESGCGKSTLGGAILGILPKETKVTGKILFDGKDLVSLDRKTLRKIRGKEISMIFQDPMTSLNPVMRLKDHFIETIQTHLIDIEKEEAYNMAAKALENVGISANRLEDYPFQLSGGMRQRVMIALALVLNPKIVIADEPTTSLDVIVQAQILELLKSLQTKFNTAMILITHDLGVVAETADNIGVMYGGHLVEYSDKRSLYKAPLHPYTRSLLESIPNTNLNDKSLRYIPGTPPSLMTPPPGCRFSERCPKALKVCSQATPPEVWTEDGRMVKCWLYNSEVVQK</sequence>
<evidence type="ECO:0000256" key="2">
    <source>
        <dbReference type="ARBA" id="ARBA00005417"/>
    </source>
</evidence>
<dbReference type="InterPro" id="IPR017871">
    <property type="entry name" value="ABC_transporter-like_CS"/>
</dbReference>
<dbReference type="GO" id="GO:0005524">
    <property type="term" value="F:ATP binding"/>
    <property type="evidence" value="ECO:0007669"/>
    <property type="project" value="UniProtKB-KW"/>
</dbReference>
<dbReference type="Proteomes" id="UP000002382">
    <property type="component" value="Chromosome"/>
</dbReference>
<dbReference type="KEGG" id="kol:Kole_2049"/>
<dbReference type="HOGENOM" id="CLU_000604_1_23_0"/>
<dbReference type="InterPro" id="IPR003439">
    <property type="entry name" value="ABC_transporter-like_ATP-bd"/>
</dbReference>
<comment type="subcellular location">
    <subcellularLocation>
        <location evidence="1">Cell membrane</location>
        <topology evidence="1">Peripheral membrane protein</topology>
    </subcellularLocation>
</comment>
<evidence type="ECO:0000256" key="7">
    <source>
        <dbReference type="ARBA" id="ARBA00023136"/>
    </source>
</evidence>
<dbReference type="GO" id="GO:0005886">
    <property type="term" value="C:plasma membrane"/>
    <property type="evidence" value="ECO:0007669"/>
    <property type="project" value="UniProtKB-SubCell"/>
</dbReference>
<keyword evidence="3" id="KW-0813">Transport</keyword>
<organism evidence="9 10">
    <name type="scientific">Kosmotoga olearia (strain ATCC BAA-1733 / DSM 21960 / TBF 19.5.1)</name>
    <dbReference type="NCBI Taxonomy" id="521045"/>
    <lineage>
        <taxon>Bacteria</taxon>
        <taxon>Thermotogati</taxon>
        <taxon>Thermotogota</taxon>
        <taxon>Thermotogae</taxon>
        <taxon>Kosmotogales</taxon>
        <taxon>Kosmotogaceae</taxon>
        <taxon>Kosmotoga</taxon>
    </lineage>
</organism>
<dbReference type="EMBL" id="CP001634">
    <property type="protein sequence ID" value="ACR80727.1"/>
    <property type="molecule type" value="Genomic_DNA"/>
</dbReference>
<dbReference type="InterPro" id="IPR027417">
    <property type="entry name" value="P-loop_NTPase"/>
</dbReference>
<evidence type="ECO:0000256" key="3">
    <source>
        <dbReference type="ARBA" id="ARBA00022448"/>
    </source>
</evidence>
<evidence type="ECO:0000259" key="8">
    <source>
        <dbReference type="PROSITE" id="PS50893"/>
    </source>
</evidence>
<evidence type="ECO:0000256" key="5">
    <source>
        <dbReference type="ARBA" id="ARBA00022741"/>
    </source>
</evidence>
<dbReference type="RefSeq" id="WP_015869368.1">
    <property type="nucleotide sequence ID" value="NC_012785.1"/>
</dbReference>
<dbReference type="Gene3D" id="3.40.50.300">
    <property type="entry name" value="P-loop containing nucleotide triphosphate hydrolases"/>
    <property type="match status" value="1"/>
</dbReference>
<dbReference type="FunFam" id="3.40.50.300:FF:000016">
    <property type="entry name" value="Oligopeptide ABC transporter ATP-binding component"/>
    <property type="match status" value="1"/>
</dbReference>
<dbReference type="SUPFAM" id="SSF52540">
    <property type="entry name" value="P-loop containing nucleoside triphosphate hydrolases"/>
    <property type="match status" value="1"/>
</dbReference>